<accession>A0A0V8RPY4</accession>
<dbReference type="AlphaFoldDB" id="A0A0V8RPY4"/>
<sequence>MSDTIKPTLTFTALEKIEKSATPEPFTFGIGHTVINFPDPMGLTTEEAEKFLTDMSELRSPIKVMRRWLPKDDAELLISKLSFRQLTLLLRQASTHYNAAFGDAGEGSASTIG</sequence>
<evidence type="ECO:0000313" key="2">
    <source>
        <dbReference type="Proteomes" id="UP000054686"/>
    </source>
</evidence>
<organism evidence="1 2">
    <name type="scientific">Schaalia odontolytica</name>
    <dbReference type="NCBI Taxonomy" id="1660"/>
    <lineage>
        <taxon>Bacteria</taxon>
        <taxon>Bacillati</taxon>
        <taxon>Actinomycetota</taxon>
        <taxon>Actinomycetes</taxon>
        <taxon>Actinomycetales</taxon>
        <taxon>Actinomycetaceae</taxon>
        <taxon>Schaalia</taxon>
    </lineage>
</organism>
<comment type="caution">
    <text evidence="1">The sequence shown here is derived from an EMBL/GenBank/DDBJ whole genome shotgun (WGS) entry which is preliminary data.</text>
</comment>
<proteinExistence type="predicted"/>
<dbReference type="EMBL" id="LLVT01000004">
    <property type="protein sequence ID" value="KSW10198.1"/>
    <property type="molecule type" value="Genomic_DNA"/>
</dbReference>
<protein>
    <submittedName>
        <fullName evidence="1">Uncharacterized protein</fullName>
    </submittedName>
</protein>
<dbReference type="RefSeq" id="WP_060567548.1">
    <property type="nucleotide sequence ID" value="NZ_CP040006.1"/>
</dbReference>
<reference evidence="1 2" key="1">
    <citation type="submission" date="2015-10" db="EMBL/GenBank/DDBJ databases">
        <title>Draft Genome of Actinomyces odontolyticus subsp. actinosynbacter strain XH001.</title>
        <authorList>
            <person name="Mclean J.S."/>
            <person name="He X."/>
        </authorList>
    </citation>
    <scope>NUCLEOTIDE SEQUENCE [LARGE SCALE GENOMIC DNA]</scope>
    <source>
        <strain evidence="1 2">XH001</strain>
    </source>
</reference>
<name>A0A0V8RPY4_9ACTO</name>
<dbReference type="Proteomes" id="UP000054686">
    <property type="component" value="Unassembled WGS sequence"/>
</dbReference>
<evidence type="ECO:0000313" key="1">
    <source>
        <dbReference type="EMBL" id="KSW10198.1"/>
    </source>
</evidence>
<dbReference type="OrthoDB" id="3260758at2"/>
<gene>
    <name evidence="1" type="ORF">APY09_09335</name>
</gene>